<dbReference type="AlphaFoldDB" id="A0A152A9K0"/>
<accession>A0A152A9K0</accession>
<evidence type="ECO:0000256" key="1">
    <source>
        <dbReference type="ARBA" id="ARBA00022723"/>
    </source>
</evidence>
<proteinExistence type="predicted"/>
<dbReference type="PANTHER" id="PTHR23422">
    <property type="entry name" value="DIPEPTIDYL PEPTIDASE III-RELATED"/>
    <property type="match status" value="1"/>
</dbReference>
<dbReference type="Gene3D" id="3.30.540.30">
    <property type="match status" value="2"/>
</dbReference>
<evidence type="ECO:0000256" key="2">
    <source>
        <dbReference type="ARBA" id="ARBA00022801"/>
    </source>
</evidence>
<keyword evidence="1" id="KW-0479">Metal-binding</keyword>
<reference evidence="3 4" key="1">
    <citation type="submission" date="2015-12" db="EMBL/GenBank/DDBJ databases">
        <title>Dictyostelia acquired genes for synthesis and detection of signals that induce cell-type specialization by lateral gene transfer from prokaryotes.</title>
        <authorList>
            <person name="Gloeckner G."/>
            <person name="Schaap P."/>
        </authorList>
    </citation>
    <scope>NUCLEOTIDE SEQUENCE [LARGE SCALE GENOMIC DNA]</scope>
    <source>
        <strain evidence="3 4">TK</strain>
    </source>
</reference>
<dbReference type="OrthoDB" id="510307at2759"/>
<sequence length="656" mass="75921">MSERKVKLERVDDHQIIQLHIDGFQELKLNQKIFSYYLTLASIAGRDIASDQKNRLVLESRILLEQVYEFLLTYRKNNKLSDDFEKSFKEVHKYIHMFWFGTGPFNMWTGAKYTLNLTLDQLRSLIEYCLGCDGGQSVIKSVTKETLLEYLQRISPLVLDKSWRSILTEKGPEKDWIKESAVNFYSENLTLHEVQEFVNSPENDKNPLNSSLVKGDDGIIKPLIWRAGDKSLNISEGKYHKELSNVIKYLQLAIPYAESDTQKQTVELLIKYFKSGDLEDFRKFNIHWITDHSQIDFIMGFIEVYTDPLGLRAEYESIIYWKDPKLTEVISIVGKKSQYFEDRMPWDKKYKKTDVQPLDINIVNVINGVPGGLPIGVNLPNEDQLRQKYGSKSIVIKNVTDTYTDAFENDISEEFCYDDYEKDLNSRYGGLSDLVMTSLHEVCGHSSGVVYVDDPAKCLTGYFSTLEEARADLVAWYHIFDPILIETGVIPHVDVAKQLYMAEVRNALLIQLRKVKDSDQLEEDHMKNRQLIVNYILKNSKSIERRDRDGKTYYCVVNFEEARECAGKLLAEIMRIKAEGDLPAAKSLIDTYGLYIDTKIRDQVIQRVEKLNIPPFSVLNMPTLEPVYDQNHSIQDIKVSYNQSYDQQQLSYSKSN</sequence>
<dbReference type="InParanoid" id="A0A152A9K0"/>
<protein>
    <recommendedName>
        <fullName evidence="5">Dipeptidyl-peptidase III</fullName>
    </recommendedName>
</protein>
<name>A0A152A9K0_TIELA</name>
<keyword evidence="4" id="KW-1185">Reference proteome</keyword>
<dbReference type="EMBL" id="LODT01000001">
    <property type="protein sequence ID" value="KYR02902.1"/>
    <property type="molecule type" value="Genomic_DNA"/>
</dbReference>
<dbReference type="GO" id="GO:0046872">
    <property type="term" value="F:metal ion binding"/>
    <property type="evidence" value="ECO:0007669"/>
    <property type="project" value="UniProtKB-KW"/>
</dbReference>
<dbReference type="InterPro" id="IPR039461">
    <property type="entry name" value="Peptidase_M49"/>
</dbReference>
<gene>
    <name evidence="3" type="ORF">DLAC_00382</name>
</gene>
<keyword evidence="2" id="KW-0378">Hydrolase</keyword>
<dbReference type="PANTHER" id="PTHR23422:SF11">
    <property type="entry name" value="DIPEPTIDYL PEPTIDASE 3"/>
    <property type="match status" value="1"/>
</dbReference>
<organism evidence="3 4">
    <name type="scientific">Tieghemostelium lacteum</name>
    <name type="common">Slime mold</name>
    <name type="synonym">Dictyostelium lacteum</name>
    <dbReference type="NCBI Taxonomy" id="361077"/>
    <lineage>
        <taxon>Eukaryota</taxon>
        <taxon>Amoebozoa</taxon>
        <taxon>Evosea</taxon>
        <taxon>Eumycetozoa</taxon>
        <taxon>Dictyostelia</taxon>
        <taxon>Dictyosteliales</taxon>
        <taxon>Raperosteliaceae</taxon>
        <taxon>Tieghemostelium</taxon>
    </lineage>
</organism>
<evidence type="ECO:0000313" key="3">
    <source>
        <dbReference type="EMBL" id="KYR02902.1"/>
    </source>
</evidence>
<evidence type="ECO:0008006" key="5">
    <source>
        <dbReference type="Google" id="ProtNLM"/>
    </source>
</evidence>
<comment type="caution">
    <text evidence="3">The sequence shown here is derived from an EMBL/GenBank/DDBJ whole genome shotgun (WGS) entry which is preliminary data.</text>
</comment>
<dbReference type="GO" id="GO:0016787">
    <property type="term" value="F:hydrolase activity"/>
    <property type="evidence" value="ECO:0007669"/>
    <property type="project" value="UniProtKB-KW"/>
</dbReference>
<dbReference type="STRING" id="361077.A0A152A9K0"/>
<evidence type="ECO:0000313" key="4">
    <source>
        <dbReference type="Proteomes" id="UP000076078"/>
    </source>
</evidence>
<dbReference type="OMA" id="RANCTIM"/>
<dbReference type="Pfam" id="PF03571">
    <property type="entry name" value="Peptidase_M49"/>
    <property type="match status" value="1"/>
</dbReference>
<dbReference type="Proteomes" id="UP000076078">
    <property type="component" value="Unassembled WGS sequence"/>
</dbReference>